<feature type="compositionally biased region" description="Basic and acidic residues" evidence="1">
    <location>
        <begin position="1"/>
        <end position="22"/>
    </location>
</feature>
<dbReference type="OrthoDB" id="2086138at2"/>
<dbReference type="Pfam" id="PF18932">
    <property type="entry name" value="DUF5681"/>
    <property type="match status" value="1"/>
</dbReference>
<name>A0A4R7BN02_9HYPH</name>
<comment type="caution">
    <text evidence="3">The sequence shown here is derived from an EMBL/GenBank/DDBJ whole genome shotgun (WGS) entry which is preliminary data.</text>
</comment>
<evidence type="ECO:0000313" key="3">
    <source>
        <dbReference type="EMBL" id="TDR85286.1"/>
    </source>
</evidence>
<feature type="region of interest" description="Disordered" evidence="1">
    <location>
        <begin position="1"/>
        <end position="134"/>
    </location>
</feature>
<evidence type="ECO:0000256" key="1">
    <source>
        <dbReference type="SAM" id="MobiDB-lite"/>
    </source>
</evidence>
<feature type="domain" description="DUF5681" evidence="2">
    <location>
        <begin position="116"/>
        <end position="190"/>
    </location>
</feature>
<protein>
    <recommendedName>
        <fullName evidence="2">DUF5681 domain-containing protein</fullName>
    </recommendedName>
</protein>
<dbReference type="InterPro" id="IPR043736">
    <property type="entry name" value="DUF5681"/>
</dbReference>
<evidence type="ECO:0000313" key="4">
    <source>
        <dbReference type="Proteomes" id="UP000295122"/>
    </source>
</evidence>
<gene>
    <name evidence="3" type="ORF">EV668_4838</name>
</gene>
<feature type="compositionally biased region" description="Basic residues" evidence="1">
    <location>
        <begin position="109"/>
        <end position="121"/>
    </location>
</feature>
<dbReference type="AlphaFoldDB" id="A0A4R7BN02"/>
<reference evidence="3 4" key="1">
    <citation type="submission" date="2019-03" db="EMBL/GenBank/DDBJ databases">
        <title>Genomic Encyclopedia of Type Strains, Phase IV (KMG-IV): sequencing the most valuable type-strain genomes for metagenomic binning, comparative biology and taxonomic classification.</title>
        <authorList>
            <person name="Goeker M."/>
        </authorList>
    </citation>
    <scope>NUCLEOTIDE SEQUENCE [LARGE SCALE GENOMIC DNA]</scope>
    <source>
        <strain evidence="3 4">DSM 25903</strain>
    </source>
</reference>
<dbReference type="Proteomes" id="UP000295122">
    <property type="component" value="Unassembled WGS sequence"/>
</dbReference>
<organism evidence="3 4">
    <name type="scientific">Enterovirga rhinocerotis</name>
    <dbReference type="NCBI Taxonomy" id="1339210"/>
    <lineage>
        <taxon>Bacteria</taxon>
        <taxon>Pseudomonadati</taxon>
        <taxon>Pseudomonadota</taxon>
        <taxon>Alphaproteobacteria</taxon>
        <taxon>Hyphomicrobiales</taxon>
        <taxon>Methylobacteriaceae</taxon>
        <taxon>Enterovirga</taxon>
    </lineage>
</organism>
<feature type="compositionally biased region" description="Basic and acidic residues" evidence="1">
    <location>
        <begin position="39"/>
        <end position="50"/>
    </location>
</feature>
<evidence type="ECO:0000259" key="2">
    <source>
        <dbReference type="Pfam" id="PF18932"/>
    </source>
</evidence>
<dbReference type="RefSeq" id="WP_133774977.1">
    <property type="nucleotide sequence ID" value="NZ_SNZR01000018.1"/>
</dbReference>
<dbReference type="EMBL" id="SNZR01000018">
    <property type="protein sequence ID" value="TDR85286.1"/>
    <property type="molecule type" value="Genomic_DNA"/>
</dbReference>
<keyword evidence="4" id="KW-1185">Reference proteome</keyword>
<accession>A0A4R7BN02</accession>
<proteinExistence type="predicted"/>
<sequence length="228" mass="24709">MSSKKKFDDRSRNETAEAERRGPPQAPLFPIDFLGGKRAAAEDGHADRPGNEGPRSALYDDGPAGRVGLFPELREPAGDMPELRAPGPNSDATGPSEAVPPLPAEYKVGKNRPPLHTRFKKGQVANPRGRAAGSRNIAAALKKELKQRVKVVEGGRRKTLAKEELIVKKLVNRAMEGDRKSIEIVLTLSRQVDDTGAKADELSLSQDDALALESYLKSMPAREVDDEG</sequence>